<name>B6A8J9_HELAM</name>
<evidence type="ECO:0000313" key="2">
    <source>
        <dbReference type="EMBL" id="ABK29501.1"/>
    </source>
</evidence>
<feature type="non-terminal residue" evidence="2">
    <location>
        <position position="139"/>
    </location>
</feature>
<dbReference type="AlphaFoldDB" id="B6A8J9"/>
<feature type="chain" id="PRO_5002842209" evidence="1">
    <location>
        <begin position="39"/>
        <end position="139"/>
    </location>
</feature>
<organism evidence="2">
    <name type="scientific">Helicoverpa armigera</name>
    <name type="common">Cotton bollworm</name>
    <name type="synonym">Heliothis armigera</name>
    <dbReference type="NCBI Taxonomy" id="29058"/>
    <lineage>
        <taxon>Eukaryota</taxon>
        <taxon>Metazoa</taxon>
        <taxon>Ecdysozoa</taxon>
        <taxon>Arthropoda</taxon>
        <taxon>Hexapoda</taxon>
        <taxon>Insecta</taxon>
        <taxon>Pterygota</taxon>
        <taxon>Neoptera</taxon>
        <taxon>Endopterygota</taxon>
        <taxon>Lepidoptera</taxon>
        <taxon>Glossata</taxon>
        <taxon>Ditrysia</taxon>
        <taxon>Noctuoidea</taxon>
        <taxon>Noctuidae</taxon>
        <taxon>Heliothinae</taxon>
        <taxon>Helicoverpa</taxon>
    </lineage>
</organism>
<keyword evidence="1" id="KW-0732">Signal</keyword>
<reference evidence="2" key="1">
    <citation type="submission" date="2006-08" db="EMBL/GenBank/DDBJ databases">
        <title>Identification of Differentially Expressed Genes during Larval Molting and Metamorphosis of Helicoverpa armigera by Suppression Subtractive Hybridization.</title>
        <authorList>
            <person name="Zhao X.-F."/>
            <person name="Wang J.-X."/>
        </authorList>
    </citation>
    <scope>NUCLEOTIDE SEQUENCE</scope>
</reference>
<dbReference type="EMBL" id="DQ875259">
    <property type="protein sequence ID" value="ABK29501.1"/>
    <property type="molecule type" value="mRNA"/>
</dbReference>
<feature type="non-terminal residue" evidence="2">
    <location>
        <position position="1"/>
    </location>
</feature>
<protein>
    <submittedName>
        <fullName evidence="2">Cobatoxin</fullName>
    </submittedName>
</protein>
<feature type="signal peptide" evidence="1">
    <location>
        <begin position="1"/>
        <end position="38"/>
    </location>
</feature>
<accession>B6A8J9</accession>
<sequence>DPSSLSPHFANSTCERKSCSKMKFLSVFVLALVLMAQGKVVPDDGERVNVVDVQPEVDDEVDAAVPEVGDLIPQVLEVSGDPAVRVFRGDLPQEMRAFELPKMPETLYLPILSKACTNSACLYICNLLGFQKGVCISTS</sequence>
<proteinExistence type="evidence at transcript level"/>
<evidence type="ECO:0000256" key="1">
    <source>
        <dbReference type="SAM" id="SignalP"/>
    </source>
</evidence>